<dbReference type="PANTHER" id="PTHR21623:SF2">
    <property type="entry name" value="COILED-COIL DOMAIN-CONTAINING PROTEIN 33"/>
    <property type="match status" value="1"/>
</dbReference>
<dbReference type="CDD" id="cd02028">
    <property type="entry name" value="UMPK_like"/>
    <property type="match status" value="1"/>
</dbReference>
<dbReference type="GO" id="GO:0016462">
    <property type="term" value="F:pyrophosphatase activity"/>
    <property type="evidence" value="ECO:0007669"/>
    <property type="project" value="UniProtKB-ARBA"/>
</dbReference>
<dbReference type="Gene3D" id="2.60.40.150">
    <property type="entry name" value="C2 domain"/>
    <property type="match status" value="1"/>
</dbReference>
<dbReference type="GO" id="GO:0016301">
    <property type="term" value="F:kinase activity"/>
    <property type="evidence" value="ECO:0007669"/>
    <property type="project" value="InterPro"/>
</dbReference>
<feature type="domain" description="CYTH" evidence="4">
    <location>
        <begin position="239"/>
        <end position="402"/>
    </location>
</feature>
<feature type="domain" description="C2" evidence="3">
    <location>
        <begin position="734"/>
        <end position="862"/>
    </location>
</feature>
<reference evidence="5 6" key="1">
    <citation type="journal article" date="2024" name="Nat. Commun.">
        <title>Phylogenomics reveals the evolutionary origins of lichenization in chlorophyte algae.</title>
        <authorList>
            <person name="Puginier C."/>
            <person name="Libourel C."/>
            <person name="Otte J."/>
            <person name="Skaloud P."/>
            <person name="Haon M."/>
            <person name="Grisel S."/>
            <person name="Petersen M."/>
            <person name="Berrin J.G."/>
            <person name="Delaux P.M."/>
            <person name="Dal Grande F."/>
            <person name="Keller J."/>
        </authorList>
    </citation>
    <scope>NUCLEOTIDE SEQUENCE [LARGE SCALE GENOMIC DNA]</scope>
    <source>
        <strain evidence="5 6">SAG 2043</strain>
    </source>
</reference>
<feature type="coiled-coil region" evidence="1">
    <location>
        <begin position="1328"/>
        <end position="1478"/>
    </location>
</feature>
<keyword evidence="6" id="KW-1185">Reference proteome</keyword>
<keyword evidence="1" id="KW-0175">Coiled coil</keyword>
<dbReference type="InterPro" id="IPR033469">
    <property type="entry name" value="CYTH-like_dom_sf"/>
</dbReference>
<dbReference type="PANTHER" id="PTHR21623">
    <property type="entry name" value="SPERIOLIN-BINDING FACTOR"/>
    <property type="match status" value="1"/>
</dbReference>
<dbReference type="InterPro" id="IPR006083">
    <property type="entry name" value="PRK/URK"/>
</dbReference>
<feature type="compositionally biased region" description="Acidic residues" evidence="2">
    <location>
        <begin position="1569"/>
        <end position="1588"/>
    </location>
</feature>
<feature type="compositionally biased region" description="Acidic residues" evidence="2">
    <location>
        <begin position="1507"/>
        <end position="1531"/>
    </location>
</feature>
<name>A0AAW1Q1T8_9CHLO</name>
<dbReference type="SUPFAM" id="SSF58113">
    <property type="entry name" value="Apolipoprotein A-I"/>
    <property type="match status" value="1"/>
</dbReference>
<evidence type="ECO:0000313" key="6">
    <source>
        <dbReference type="Proteomes" id="UP001489004"/>
    </source>
</evidence>
<dbReference type="SUPFAM" id="SSF52540">
    <property type="entry name" value="P-loop containing nucleoside triphosphate hydrolases"/>
    <property type="match status" value="1"/>
</dbReference>
<dbReference type="SUPFAM" id="SSF55154">
    <property type="entry name" value="CYTH-like phosphatases"/>
    <property type="match status" value="1"/>
</dbReference>
<feature type="compositionally biased region" description="Low complexity" evidence="2">
    <location>
        <begin position="1539"/>
        <end position="1566"/>
    </location>
</feature>
<feature type="region of interest" description="Disordered" evidence="2">
    <location>
        <begin position="452"/>
        <end position="494"/>
    </location>
</feature>
<dbReference type="PROSITE" id="PS51707">
    <property type="entry name" value="CYTH"/>
    <property type="match status" value="1"/>
</dbReference>
<dbReference type="GO" id="GO:0005524">
    <property type="term" value="F:ATP binding"/>
    <property type="evidence" value="ECO:0007669"/>
    <property type="project" value="InterPro"/>
</dbReference>
<dbReference type="Pfam" id="PF00485">
    <property type="entry name" value="PRK"/>
    <property type="match status" value="1"/>
</dbReference>
<dbReference type="InterPro" id="IPR035892">
    <property type="entry name" value="C2_domain_sf"/>
</dbReference>
<dbReference type="EMBL" id="JALJOR010000006">
    <property type="protein sequence ID" value="KAK9815691.1"/>
    <property type="molecule type" value="Genomic_DNA"/>
</dbReference>
<dbReference type="SMART" id="SM00239">
    <property type="entry name" value="C2"/>
    <property type="match status" value="1"/>
</dbReference>
<dbReference type="Pfam" id="PF01928">
    <property type="entry name" value="CYTH"/>
    <property type="match status" value="1"/>
</dbReference>
<evidence type="ECO:0000256" key="2">
    <source>
        <dbReference type="SAM" id="MobiDB-lite"/>
    </source>
</evidence>
<dbReference type="Pfam" id="PF00168">
    <property type="entry name" value="C2"/>
    <property type="match status" value="1"/>
</dbReference>
<protein>
    <recommendedName>
        <fullName evidence="7">C2 domain-containing protein</fullName>
    </recommendedName>
</protein>
<dbReference type="Gene3D" id="2.40.320.10">
    <property type="entry name" value="Hypothetical Protein Pfu-838710-001"/>
    <property type="match status" value="1"/>
</dbReference>
<gene>
    <name evidence="5" type="ORF">WJX72_008170</name>
</gene>
<evidence type="ECO:0000256" key="1">
    <source>
        <dbReference type="SAM" id="Coils"/>
    </source>
</evidence>
<dbReference type="InterPro" id="IPR023577">
    <property type="entry name" value="CYTH_domain"/>
</dbReference>
<feature type="region of interest" description="Disordered" evidence="2">
    <location>
        <begin position="1497"/>
        <end position="1588"/>
    </location>
</feature>
<accession>A0AAW1Q1T8</accession>
<feature type="coiled-coil region" evidence="1">
    <location>
        <begin position="1198"/>
        <end position="1290"/>
    </location>
</feature>
<organism evidence="5 6">
    <name type="scientific">[Myrmecia] bisecta</name>
    <dbReference type="NCBI Taxonomy" id="41462"/>
    <lineage>
        <taxon>Eukaryota</taxon>
        <taxon>Viridiplantae</taxon>
        <taxon>Chlorophyta</taxon>
        <taxon>core chlorophytes</taxon>
        <taxon>Trebouxiophyceae</taxon>
        <taxon>Trebouxiales</taxon>
        <taxon>Trebouxiaceae</taxon>
        <taxon>Myrmecia</taxon>
    </lineage>
</organism>
<evidence type="ECO:0000259" key="4">
    <source>
        <dbReference type="PROSITE" id="PS51707"/>
    </source>
</evidence>
<evidence type="ECO:0000259" key="3">
    <source>
        <dbReference type="PROSITE" id="PS50004"/>
    </source>
</evidence>
<dbReference type="SUPFAM" id="SSF49562">
    <property type="entry name" value="C2 domain (Calcium/lipid-binding domain, CaLB)"/>
    <property type="match status" value="1"/>
</dbReference>
<feature type="compositionally biased region" description="Low complexity" evidence="2">
    <location>
        <begin position="466"/>
        <end position="480"/>
    </location>
</feature>
<proteinExistence type="predicted"/>
<dbReference type="GO" id="GO:0005777">
    <property type="term" value="C:peroxisome"/>
    <property type="evidence" value="ECO:0007669"/>
    <property type="project" value="TreeGrafter"/>
</dbReference>
<evidence type="ECO:0008006" key="7">
    <source>
        <dbReference type="Google" id="ProtNLM"/>
    </source>
</evidence>
<feature type="coiled-coil region" evidence="1">
    <location>
        <begin position="555"/>
        <end position="582"/>
    </location>
</feature>
<dbReference type="PRINTS" id="PR00988">
    <property type="entry name" value="URIDINKINASE"/>
</dbReference>
<dbReference type="InterPro" id="IPR039889">
    <property type="entry name" value="CCD33"/>
</dbReference>
<dbReference type="InterPro" id="IPR000008">
    <property type="entry name" value="C2_dom"/>
</dbReference>
<dbReference type="InterPro" id="IPR027417">
    <property type="entry name" value="P-loop_NTPase"/>
</dbReference>
<comment type="caution">
    <text evidence="5">The sequence shown here is derived from an EMBL/GenBank/DDBJ whole genome shotgun (WGS) entry which is preliminary data.</text>
</comment>
<dbReference type="Gene3D" id="3.40.50.300">
    <property type="entry name" value="P-loop containing nucleotide triphosphate hydrolases"/>
    <property type="match status" value="1"/>
</dbReference>
<dbReference type="PROSITE" id="PS50004">
    <property type="entry name" value="C2"/>
    <property type="match status" value="1"/>
</dbReference>
<evidence type="ECO:0000313" key="5">
    <source>
        <dbReference type="EMBL" id="KAK9815691.1"/>
    </source>
</evidence>
<sequence>MKKKGLLKDQLELVKVGGNGKSRYTIKPLEGQLAFDKGFYVFIRAVQSLTAHNKGVVVIGLAGPSGSGKTVFSEKVHAFIPGCTILSLDNYNDASRIIDSNFDDPRLTDYDLLLQNIKDLKDGKSAETPIYDFKQSKRIGYQTLQVPQSRVVIIEGIYALSARIRPYLDLRVSITGGVHFDLVKRVLRDINRSGQAPEEIIQQISDTVYPMYKAFIEPDLKTAHLRIYNTFNPFSGFMNATYILKSAKRVGKDAIVSALQKEYTTKNESETYDIYLLPPNEDPETCQSWLRMRNRDGRYNLMFEEWVIDGSFIISPRITFEVSVRILGGLMALGYEIGTIMKRTSTVYSDERLTIKIDDIEGMNCKFVQIQGKDRELVAAAGKKLGLDGTYIARSYIEQVQLEKLTASFQNVTDDLKKRFIVEGESLLDESVIGSSPRVGSFKRTTGFAVPQRPTMASSAPVQVGRSSRSSSGSNNGLLSQHIRTSHDGGGGTANGVGSHGEFEAFPVADFENRDPIQQAKCDVGKVERLVGRLSERVEELAGRPPNAQPLDSQIEVLTTQQQALSQQLQQLMQDARKYQMALQVQTAGHAAADVIMADETAANTLRPDMTLLRSSAKCAAVLHCQLFAVPTLDTPPRPLTPGGKEQDDLMGSASIDLKGDLTARLIRGECIPVTLSLDSDQEAGFDRRPGNPLQQAKQEIMLDLMLLDAEPASNSFARASAPSALPFTATSGLYGGMSPAEESSPAKDPAMCQLMCLVSRAEGLPKLTGDGGQKAAPSVFVAAKMQKDAVARRPAQAITRIVEQSCNPVWNQVLTVQFEEAAASHEALLLALVNDESSKILARCSIPVKSLRPDCHYNLKLQLGPEGASSSPSLFVTLCLTKSPEAALRTWQQLQVGNAFRLDVRLAGAAAPLLAGDGFSDVGLAAVWRLEPDAKAAEQLCSTTTADSMHKPVRSTDEALISAAISGIDRASQGNSPGIVMSQALPIGSAGAAESGQDDLLWPASHMVSLGMAGQVSQVAALVLELHRAAAAAWGNAFSGSKTSAQNQTMTALLVDDLVTKQTALERLQRSLSHADSSAELAVWRIHDLTSRNKALAADVQQMRKLVHEERQSHKGVPNLAGLEALSREEMIDKAVAAVQAYGREKRRNTELVHRLQQMHMQILEGQECQQRFVQLQEAHTSQAKLLAEIDGSTHQIPQLRQAAKAQEKVIAQLEKLLKSAVAERKAISHTAEDRRTQIEMLEASVADLEQQVARVTAENTHIKGLNNYEEVERIQNATKTEIEAVRRQAADEVASVREQTTSELETLRAQCRYDLESAHAAKGEEIESIRRQKNAEIEGLREQKNEELEALRNQRLADLDALRGQLMNDLEQLRAQKAAELEGVKAQLMGELEALRSSRDLEANMLRSELGGQLDAVRSELEALQMRLDAAKSSEEYARKIADDFDSERLAATLKAEKAEASAIAAQNELLEVTKRYAREIAHLKTRLAEKDAQLMGGFGSASNDTDEEDDDDDEDEYTDGEEDETEEEPTPRPVQKAAPPIANAAKKPMQPAAIAAKKPAAQPVFSEDEDDEDDDDDDDAEEEDESLLGAYNSLAVPSISGYCLLALCLLCLSSPGGT</sequence>
<dbReference type="Proteomes" id="UP001489004">
    <property type="component" value="Unassembled WGS sequence"/>
</dbReference>